<proteinExistence type="predicted"/>
<name>A0AAJ6NHX8_9GAMM</name>
<sequence>MKINYYCYCVEDLDTREKYNFDIKPLVKTLTDWKTSIGIAGKIVRGGESLFLLPVSTNYYLFVQTKTNEVIKKIEKKPDSINASEIVNMLSTNESLGFASYVLFDQTRNLFAFSSRMYSPKVTAFQHFFNDVFMLLGLGRLSFVVEPMKDSMSKTNAMKLPFIGKTRLMVNKDHQLFDHIANMLVGQASDRDVIAEMEVIIKPSPRKNVSQSMARVLHNTQQTGLEGIIIRAKENVEDQLKDIYISSSGAIFDEVDSIEEGIVYSAMTTGLLDNQLLAQKVSDHERTIGYTNKVLNSLITYYDANNWPTL</sequence>
<protein>
    <submittedName>
        <fullName evidence="1">Uncharacterized protein</fullName>
    </submittedName>
</protein>
<dbReference type="Pfam" id="PF15969">
    <property type="entry name" value="RexA"/>
    <property type="match status" value="1"/>
</dbReference>
<evidence type="ECO:0000313" key="1">
    <source>
        <dbReference type="EMBL" id="WDZ50714.1"/>
    </source>
</evidence>
<accession>A0AAJ6NHX8</accession>
<dbReference type="InterPro" id="IPR031894">
    <property type="entry name" value="RexA"/>
</dbReference>
<reference evidence="1" key="2">
    <citation type="submission" date="2023-02" db="EMBL/GenBank/DDBJ databases">
        <authorList>
            <person name="Huang Y."/>
            <person name="Zhang Y."/>
            <person name="Zhang T."/>
            <person name="Wang J."/>
        </authorList>
    </citation>
    <scope>NUCLEOTIDE SEQUENCE</scope>
    <source>
        <strain evidence="1">KJ-1</strain>
    </source>
</reference>
<dbReference type="KEGG" id="aviv:LF296_15585"/>
<dbReference type="AlphaFoldDB" id="A0AAJ6NHX8"/>
<dbReference type="EMBL" id="CP085083">
    <property type="protein sequence ID" value="WDZ50714.1"/>
    <property type="molecule type" value="Genomic_DNA"/>
</dbReference>
<evidence type="ECO:0000313" key="2">
    <source>
        <dbReference type="Proteomes" id="UP001199528"/>
    </source>
</evidence>
<dbReference type="RefSeq" id="WP_272654891.1">
    <property type="nucleotide sequence ID" value="NZ_CP085083.1"/>
</dbReference>
<gene>
    <name evidence="1" type="ORF">LF296_15585</name>
</gene>
<reference evidence="1" key="1">
    <citation type="journal article" date="2022" name="Front Environ Sci">
        <title>Complete genome sequence analysis of a novel alkane-degrading bacterial strain, Acinetobacter vivianii KJ-1, and its diesel degradation ability.</title>
        <authorList>
            <person name="Zhang Y."/>
            <person name="Song F."/>
            <person name="Wang J."/>
            <person name="Zhao Q."/>
            <person name="Zheng L."/>
            <person name="Wang Z."/>
            <person name="Zhang X."/>
            <person name="Gao Y."/>
            <person name="Chen G."/>
            <person name="Huang Y."/>
        </authorList>
    </citation>
    <scope>NUCLEOTIDE SEQUENCE</scope>
    <source>
        <strain evidence="1">KJ-1</strain>
    </source>
</reference>
<organism evidence="1 2">
    <name type="scientific">Acinetobacter vivianii</name>
    <dbReference type="NCBI Taxonomy" id="1776742"/>
    <lineage>
        <taxon>Bacteria</taxon>
        <taxon>Pseudomonadati</taxon>
        <taxon>Pseudomonadota</taxon>
        <taxon>Gammaproteobacteria</taxon>
        <taxon>Moraxellales</taxon>
        <taxon>Moraxellaceae</taxon>
        <taxon>Acinetobacter</taxon>
    </lineage>
</organism>
<dbReference type="Proteomes" id="UP001199528">
    <property type="component" value="Chromosome"/>
</dbReference>